<feature type="compositionally biased region" description="Polar residues" evidence="1">
    <location>
        <begin position="30"/>
        <end position="42"/>
    </location>
</feature>
<evidence type="ECO:0000313" key="3">
    <source>
        <dbReference type="Proteomes" id="UP000438196"/>
    </source>
</evidence>
<reference evidence="2 3" key="1">
    <citation type="submission" date="2019-11" db="EMBL/GenBank/DDBJ databases">
        <title>Pseudomonas karstica sp. nov. and Pseudomonas spelaei sp. nov. from karst caves.</title>
        <authorList>
            <person name="Zeman M."/>
        </authorList>
    </citation>
    <scope>NUCLEOTIDE SEQUENCE [LARGE SCALE GENOMIC DNA]</scope>
    <source>
        <strain evidence="2 3">CCM 7893</strain>
    </source>
</reference>
<organism evidence="2 3">
    <name type="scientific">Pseudomonas spelaei</name>
    <dbReference type="NCBI Taxonomy" id="1055469"/>
    <lineage>
        <taxon>Bacteria</taxon>
        <taxon>Pseudomonadati</taxon>
        <taxon>Pseudomonadota</taxon>
        <taxon>Gammaproteobacteria</taxon>
        <taxon>Pseudomonadales</taxon>
        <taxon>Pseudomonadaceae</taxon>
        <taxon>Pseudomonas</taxon>
    </lineage>
</organism>
<feature type="region of interest" description="Disordered" evidence="1">
    <location>
        <begin position="24"/>
        <end position="44"/>
    </location>
</feature>
<feature type="region of interest" description="Disordered" evidence="1">
    <location>
        <begin position="1781"/>
        <end position="1825"/>
    </location>
</feature>
<accession>A0A6I3WCR7</accession>
<dbReference type="OrthoDB" id="5572038at2"/>
<proteinExistence type="predicted"/>
<evidence type="ECO:0000313" key="2">
    <source>
        <dbReference type="EMBL" id="MUF08047.1"/>
    </source>
</evidence>
<name>A0A6I3WCR7_9PSED</name>
<dbReference type="Proteomes" id="UP000438196">
    <property type="component" value="Unassembled WGS sequence"/>
</dbReference>
<protein>
    <submittedName>
        <fullName evidence="2">Uncharacterized protein</fullName>
    </submittedName>
</protein>
<dbReference type="RefSeq" id="WP_155586164.1">
    <property type="nucleotide sequence ID" value="NZ_JBHSTH010000022.1"/>
</dbReference>
<gene>
    <name evidence="2" type="ORF">GNF76_27265</name>
</gene>
<comment type="caution">
    <text evidence="2">The sequence shown here is derived from an EMBL/GenBank/DDBJ whole genome shotgun (WGS) entry which is preliminary data.</text>
</comment>
<keyword evidence="3" id="KW-1185">Reference proteome</keyword>
<sequence>MRSVDTLRNIAPQPAAAMLRDMQLEETDSQRASETNALTPRTQADKDLATTYATALRKYANELPSTLPLADVMPGIPPASLFGQWRAHLHNVLQLPALNSWLVANGFDLSQGFSIYPSNARVLQHKADGSATSVFGLEARRANPKEWNLLLAAAKVLAPGRNSIGVHPDINRVTVREVGLFHGNDWTSHPTKAGLEQRALDLENNGGTLNLKLDDPRGEDHLNIQKQALETFIKRTANTPDETQSASLSTPPVNPHLAGNSALAVLFHQKMLSYPNNYPGFQTLENIPKDSLFGQWRAHFKKILDTTDVKDWAAKEGIDLTKTFVVDPRESGGAGGIMYDENGETVLYTFIQNPPQWWRLLMNAAKALGVDRYQMKDGWESIAPLYEVSHFYRHNELGHRGSYETLDTLLSSTKGALTLSPADPRNEATLATAKVALGNIANQRALIKALDSIAALLSPDAKSTHSISSLLTGLTAQRIPIDPDSTYSQRTVNADETASVADFIKANGWPLPIDRQTVIALSERLGSIELTDGTLREVGDSELAQLYANELDEYAESKTPTDLQHVVKNIPRHSALGQWKAHLHSLLNNAEFKSWASLNQVDLSKPIKITDDGELKCYVNGTPKVFGDPASESLPATWPLICAAADRILVSQLSLSDSPEDATLEEIAAFYDEPPGWSEANLAQRVAILGKTKAFPALQNRSSYAASPSRSETALEVAQRRLGVILNEHSLTRQLSTISDTQTELATALNARAELAANDPQHLQATQVDTKLKQALANALKTTMITLVPDSFLSSALASAPKSVSLEQFIHTNGWLQPQNTEELINLVSHLKRHPLTSALHGNFGGALSWPIPLDDKARAGLEASLKLSKDYDPSKGLLGSLGSTLTPPHGSLEITLDNARKWLNQVLDTPGAKALGIALQNEYKGIASPSSANDLVLAALSVDLERPASPTRTTVAGFDLTDSMYWSTPPSVLVKGLTDHLVNSRRITRDMAYAAAVLLLSRKAPALLVKDIPKTVTMGSHTWVTFTTAVARVEAQAPGASAKMTFAQIMAYADLAPITLSAQGTEQAARKSALKDWGVAQGLLTVNAQDEYTDEQLNTVLNAFNNQITELKAASTILHIDMPNRKTMALAELKRVFGDQIPFEEKCINVASPHRDYKGPYSFLDLYMADKLGPPAGSLKPADTVVNGTLGTGSNTSDRLKLNYWVSSNSKVDIGNLLARQRELPNITSKFDQAFSTYRPKLKQHLPTVVKHLISQMPLDDRKRIEFGKLELFKVTDAHKNKGLGISAAPTYTYKPDPDRLIIKTTLDGVSKTFEFDLKEAGFRHRRDLNDVKAGIVSEYEVDTEYMQPLAPSNALRTLLLEQANTDTTPKSYFSDRTAYIAGTAIQDAAVDRLQTQAKGVTTFDTEFNTAKFLHETVMNLIPLRSAIVNFQQGKIGDGLVDLGLDILGLVMTFATGGASIGAKAAAGASRAARALLGARVIGRLTLSALNPLGGIDDLGRLIVRGGQKALSLGGRLASKMGGAIGDLTGSRRLLGSMNNHDLVAASKRFDAAATGTFKVMDEVFEGTAVFFKGKWYPYSLVNKAPYGKPLALFNPNSIAMGGEIKNIKVLDEGLVLFEDLHGGAKRLTLDAHGVLFPGYDSTAILVNGKNLTPNEFLAHLKSCKVKIEDYDEIRLTVCHSANGGTNSFAAEFAKLTKKPVKGYEGTMYVHPNVESMHLDNFPNRAARRDYLDDRFLGATRKVENKYVEIGVMDNGVMKYYPDPRYKPVKFSAEGVVQPSTAKTPRPVTKAEIEQHNKRVASAQRAEQDAINNNTDFGDYEDFT</sequence>
<dbReference type="EMBL" id="WNNK01000037">
    <property type="protein sequence ID" value="MUF08047.1"/>
    <property type="molecule type" value="Genomic_DNA"/>
</dbReference>
<evidence type="ECO:0000256" key="1">
    <source>
        <dbReference type="SAM" id="MobiDB-lite"/>
    </source>
</evidence>